<evidence type="ECO:0000256" key="7">
    <source>
        <dbReference type="ARBA" id="ARBA00022777"/>
    </source>
</evidence>
<keyword evidence="6 9" id="KW-0547">Nucleotide-binding</keyword>
<evidence type="ECO:0000256" key="3">
    <source>
        <dbReference type="ARBA" id="ARBA00012023"/>
    </source>
</evidence>
<evidence type="ECO:0000256" key="8">
    <source>
        <dbReference type="ARBA" id="ARBA00022840"/>
    </source>
</evidence>
<dbReference type="GeneID" id="54357695"/>
<reference evidence="12" key="2">
    <citation type="submission" date="2020-04" db="EMBL/GenBank/DDBJ databases">
        <authorList>
            <consortium name="NCBI Genome Project"/>
        </authorList>
    </citation>
    <scope>NUCLEOTIDE SEQUENCE</scope>
    <source>
        <strain evidence="12">CBS 342.82</strain>
    </source>
</reference>
<name>A0A6J3M4N5_9PEZI</name>
<dbReference type="OrthoDB" id="272370at2759"/>
<feature type="compositionally biased region" description="Acidic residues" evidence="10">
    <location>
        <begin position="310"/>
        <end position="319"/>
    </location>
</feature>
<evidence type="ECO:0000256" key="9">
    <source>
        <dbReference type="RuleBase" id="RU364126"/>
    </source>
</evidence>
<dbReference type="PANTHER" id="PTHR14456:SF2">
    <property type="entry name" value="INOSITOL-PENTAKISPHOSPHATE 2-KINASE"/>
    <property type="match status" value="1"/>
</dbReference>
<evidence type="ECO:0000256" key="5">
    <source>
        <dbReference type="ARBA" id="ARBA00022679"/>
    </source>
</evidence>
<dbReference type="AlphaFoldDB" id="A0A6J3M4N5"/>
<evidence type="ECO:0000256" key="6">
    <source>
        <dbReference type="ARBA" id="ARBA00022741"/>
    </source>
</evidence>
<feature type="region of interest" description="Disordered" evidence="10">
    <location>
        <begin position="307"/>
        <end position="342"/>
    </location>
</feature>
<gene>
    <name evidence="12" type="ORF">K489DRAFT_243765</name>
</gene>
<keyword evidence="7 9" id="KW-0418">Kinase</keyword>
<dbReference type="RefSeq" id="XP_033459485.1">
    <property type="nucleotide sequence ID" value="XM_033599896.1"/>
</dbReference>
<comment type="similarity">
    <text evidence="2">Belongs to the IPK1 type 1 family.</text>
</comment>
<organism evidence="12">
    <name type="scientific">Dissoconium aciculare CBS 342.82</name>
    <dbReference type="NCBI Taxonomy" id="1314786"/>
    <lineage>
        <taxon>Eukaryota</taxon>
        <taxon>Fungi</taxon>
        <taxon>Dikarya</taxon>
        <taxon>Ascomycota</taxon>
        <taxon>Pezizomycotina</taxon>
        <taxon>Dothideomycetes</taxon>
        <taxon>Dothideomycetidae</taxon>
        <taxon>Mycosphaerellales</taxon>
        <taxon>Dissoconiaceae</taxon>
        <taxon>Dissoconium</taxon>
    </lineage>
</organism>
<comment type="function">
    <text evidence="9">Phosphorylates Ins(1,3,4,5,6)P5 at position 2 to form Ins(1,2,3,4,5,6)P6 (InsP6 or phytate).</text>
</comment>
<dbReference type="PANTHER" id="PTHR14456">
    <property type="entry name" value="INOSITOL POLYPHOSPHATE KINASE 1"/>
    <property type="match status" value="1"/>
</dbReference>
<comment type="function">
    <text evidence="1">Has kinase activity and phosphorylates inositol-1,3,4,5,6-pentakisphosphate (Ins(1,3,4,5,6)P5) to produce 1,2,3,4,5,6-hexakisphosphate (InsP6), also known as phytate.</text>
</comment>
<evidence type="ECO:0000256" key="1">
    <source>
        <dbReference type="ARBA" id="ARBA00003979"/>
    </source>
</evidence>
<reference evidence="12" key="3">
    <citation type="submission" date="2025-08" db="UniProtKB">
        <authorList>
            <consortium name="RefSeq"/>
        </authorList>
    </citation>
    <scope>IDENTIFICATION</scope>
    <source>
        <strain evidence="12">CBS 342.82</strain>
    </source>
</reference>
<comment type="domain">
    <text evidence="9">The EXKPK motif is conserved in inositol-pentakisphosphate 2-kinases of both family 1 and 2.</text>
</comment>
<evidence type="ECO:0000313" key="12">
    <source>
        <dbReference type="RefSeq" id="XP_033459485.1"/>
    </source>
</evidence>
<keyword evidence="5 9" id="KW-0808">Transferase</keyword>
<dbReference type="GO" id="GO:0005634">
    <property type="term" value="C:nucleus"/>
    <property type="evidence" value="ECO:0007669"/>
    <property type="project" value="TreeGrafter"/>
</dbReference>
<protein>
    <recommendedName>
        <fullName evidence="4 9">Inositol-pentakisphosphate 2-kinase</fullName>
        <ecNumber evidence="3 9">2.7.1.158</ecNumber>
    </recommendedName>
</protein>
<dbReference type="GO" id="GO:0005524">
    <property type="term" value="F:ATP binding"/>
    <property type="evidence" value="ECO:0007669"/>
    <property type="project" value="UniProtKB-KW"/>
</dbReference>
<accession>A0A6J3M4N5</accession>
<reference evidence="12" key="1">
    <citation type="submission" date="2020-01" db="EMBL/GenBank/DDBJ databases">
        <authorList>
            <consortium name="DOE Joint Genome Institute"/>
            <person name="Haridas S."/>
            <person name="Albert R."/>
            <person name="Binder M."/>
            <person name="Bloem J."/>
            <person name="Labutti K."/>
            <person name="Salamov A."/>
            <person name="Andreopoulos B."/>
            <person name="Baker S.E."/>
            <person name="Barry K."/>
            <person name="Bills G."/>
            <person name="Bluhm B.H."/>
            <person name="Cannon C."/>
            <person name="Castanera R."/>
            <person name="Culley D.E."/>
            <person name="Daum C."/>
            <person name="Ezra D."/>
            <person name="Gonzalez J.B."/>
            <person name="Henrissat B."/>
            <person name="Kuo A."/>
            <person name="Liang C."/>
            <person name="Lipzen A."/>
            <person name="Lutzoni F."/>
            <person name="Magnuson J."/>
            <person name="Mondo S."/>
            <person name="Nolan M."/>
            <person name="Ohm R."/>
            <person name="Pangilinan J."/>
            <person name="Park H.-J."/>
            <person name="Ramirez L."/>
            <person name="Alfaro M."/>
            <person name="Sun H."/>
            <person name="Tritt A."/>
            <person name="Yoshinaga Y."/>
            <person name="Zwiers L.-H."/>
            <person name="Turgeon B.G."/>
            <person name="Goodwin S.B."/>
            <person name="Spatafora J.W."/>
            <person name="Crous P.W."/>
            <person name="Grigoriev I.V."/>
        </authorList>
    </citation>
    <scope>NUCLEOTIDE SEQUENCE</scope>
    <source>
        <strain evidence="12">CBS 342.82</strain>
    </source>
</reference>
<dbReference type="Proteomes" id="UP000504637">
    <property type="component" value="Unplaced"/>
</dbReference>
<dbReference type="EC" id="2.7.1.158" evidence="3 9"/>
<dbReference type="Pfam" id="PF06090">
    <property type="entry name" value="Ins_P5_2-kin"/>
    <property type="match status" value="2"/>
</dbReference>
<sequence>MACISPQASSSTSLSSNPTRLVMFVKVSYVGAYPPYFIIENNDHGEHQPLAAEWRKCIIEYLDEGGANFIFTLRPASDPLDLPSRLRGKLLRLPKSLPHVLPADEQLQTFRRNFGNLFPVEHIIIAELVRVDHSVVAALNNGLAHMQPSTRPLHRLTDLLPDSDMAGQLITDMTTAPGQTLVQLKPKWLHQSPNAPTNSRRCRTCALRAYRAAKRERTASDAQEICPLALIHGDITIRRHAFAQITADRKLREYLAVDAQPLLRELRECQVDFDEAGVLGVESETAIKSLCKAMTLRDCTLYVRRNGEQGSDDGSDDENYAAGGSKRADDGVEGGTSEGDSTIEARLGDLDLKLPGRLDYWKRTEQDLVDGGWYTNEEDAALRTPETICTLSVDGS</sequence>
<dbReference type="InterPro" id="IPR009286">
    <property type="entry name" value="Ins_P5_2-kin"/>
</dbReference>
<evidence type="ECO:0000256" key="4">
    <source>
        <dbReference type="ARBA" id="ARBA00014846"/>
    </source>
</evidence>
<evidence type="ECO:0000256" key="2">
    <source>
        <dbReference type="ARBA" id="ARBA00008305"/>
    </source>
</evidence>
<comment type="catalytic activity">
    <reaction evidence="9">
        <text>1D-myo-inositol 1,3,4,5,6-pentakisphosphate + ATP = 1D-myo-inositol hexakisphosphate + ADP + H(+)</text>
        <dbReference type="Rhea" id="RHEA:20313"/>
        <dbReference type="ChEBI" id="CHEBI:15378"/>
        <dbReference type="ChEBI" id="CHEBI:30616"/>
        <dbReference type="ChEBI" id="CHEBI:57733"/>
        <dbReference type="ChEBI" id="CHEBI:58130"/>
        <dbReference type="ChEBI" id="CHEBI:456216"/>
        <dbReference type="EC" id="2.7.1.158"/>
    </reaction>
</comment>
<evidence type="ECO:0000313" key="11">
    <source>
        <dbReference type="Proteomes" id="UP000504637"/>
    </source>
</evidence>
<keyword evidence="8 9" id="KW-0067">ATP-binding</keyword>
<proteinExistence type="inferred from homology"/>
<evidence type="ECO:0000256" key="10">
    <source>
        <dbReference type="SAM" id="MobiDB-lite"/>
    </source>
</evidence>
<dbReference type="GO" id="GO:0032958">
    <property type="term" value="P:inositol phosphate biosynthetic process"/>
    <property type="evidence" value="ECO:0007669"/>
    <property type="project" value="TreeGrafter"/>
</dbReference>
<keyword evidence="11" id="KW-1185">Reference proteome</keyword>
<dbReference type="GO" id="GO:0035299">
    <property type="term" value="F:inositol-1,3,4,5,6-pentakisphosphate 2-kinase activity"/>
    <property type="evidence" value="ECO:0007669"/>
    <property type="project" value="UniProtKB-EC"/>
</dbReference>